<evidence type="ECO:0000259" key="4">
    <source>
        <dbReference type="PROSITE" id="PS50987"/>
    </source>
</evidence>
<proteinExistence type="predicted"/>
<dbReference type="PANTHER" id="PTHR33154">
    <property type="entry name" value="TRANSCRIPTIONAL REGULATOR, ARSR FAMILY"/>
    <property type="match status" value="1"/>
</dbReference>
<dbReference type="EMBL" id="CP121694">
    <property type="protein sequence ID" value="WRO21770.1"/>
    <property type="molecule type" value="Genomic_DNA"/>
</dbReference>
<dbReference type="PANTHER" id="PTHR33154:SF18">
    <property type="entry name" value="ARSENICAL RESISTANCE OPERON REPRESSOR"/>
    <property type="match status" value="1"/>
</dbReference>
<dbReference type="SUPFAM" id="SSF46785">
    <property type="entry name" value="Winged helix' DNA-binding domain"/>
    <property type="match status" value="1"/>
</dbReference>
<dbReference type="Pfam" id="PF01022">
    <property type="entry name" value="HTH_5"/>
    <property type="match status" value="1"/>
</dbReference>
<dbReference type="InterPro" id="IPR051081">
    <property type="entry name" value="HTH_MetalResp_TranReg"/>
</dbReference>
<reference evidence="5 6" key="1">
    <citation type="submission" date="2023-04" db="EMBL/GenBank/DDBJ databases">
        <authorList>
            <person name="Hsu D."/>
        </authorList>
    </citation>
    <scope>NUCLEOTIDE SEQUENCE [LARGE SCALE GENOMIC DNA]</scope>
    <source>
        <strain evidence="5 6">MK1</strain>
    </source>
</reference>
<dbReference type="SMART" id="SM00418">
    <property type="entry name" value="HTH_ARSR"/>
    <property type="match status" value="1"/>
</dbReference>
<dbReference type="InterPro" id="IPR036390">
    <property type="entry name" value="WH_DNA-bd_sf"/>
</dbReference>
<dbReference type="InterPro" id="IPR001845">
    <property type="entry name" value="HTH_ArsR_DNA-bd_dom"/>
</dbReference>
<protein>
    <submittedName>
        <fullName evidence="5">Metalloregulator ArsR/SmtB family transcription factor</fullName>
    </submittedName>
</protein>
<dbReference type="GO" id="GO:0003700">
    <property type="term" value="F:DNA-binding transcription factor activity"/>
    <property type="evidence" value="ECO:0007669"/>
    <property type="project" value="InterPro"/>
</dbReference>
<evidence type="ECO:0000256" key="2">
    <source>
        <dbReference type="ARBA" id="ARBA00023125"/>
    </source>
</evidence>
<sequence length="133" mass="14867">MKQLERVFKALGQSTRLKIIFLLNEQELCVCELEHILGLSQSAVSQHMRILKGADLVNEERKGQWIFYSLNKAALSSELLGCVNILENGLKAEGKMLREVESLQRLREQPIVECRVTPEAVKAAGGEDNKGCS</sequence>
<evidence type="ECO:0000256" key="3">
    <source>
        <dbReference type="ARBA" id="ARBA00023163"/>
    </source>
</evidence>
<gene>
    <name evidence="5" type="ORF">MFMK1_001589</name>
</gene>
<keyword evidence="1" id="KW-0805">Transcription regulation</keyword>
<dbReference type="KEGG" id="dbc:MFMK1_001589"/>
<dbReference type="InterPro" id="IPR011991">
    <property type="entry name" value="ArsR-like_HTH"/>
</dbReference>
<dbReference type="Gene3D" id="1.10.10.10">
    <property type="entry name" value="Winged helix-like DNA-binding domain superfamily/Winged helix DNA-binding domain"/>
    <property type="match status" value="1"/>
</dbReference>
<dbReference type="GO" id="GO:0003677">
    <property type="term" value="F:DNA binding"/>
    <property type="evidence" value="ECO:0007669"/>
    <property type="project" value="UniProtKB-KW"/>
</dbReference>
<dbReference type="PROSITE" id="PS50987">
    <property type="entry name" value="HTH_ARSR_2"/>
    <property type="match status" value="1"/>
</dbReference>
<dbReference type="NCBIfam" id="NF033788">
    <property type="entry name" value="HTH_metalloreg"/>
    <property type="match status" value="1"/>
</dbReference>
<keyword evidence="3" id="KW-0804">Transcription</keyword>
<accession>A0AAU0UNL2</accession>
<dbReference type="Proteomes" id="UP001329915">
    <property type="component" value="Chromosome"/>
</dbReference>
<name>A0AAU0UNL2_9FIRM</name>
<evidence type="ECO:0000313" key="6">
    <source>
        <dbReference type="Proteomes" id="UP001329915"/>
    </source>
</evidence>
<organism evidence="5 6">
    <name type="scientific">Metallumcola ferriviriculae</name>
    <dbReference type="NCBI Taxonomy" id="3039180"/>
    <lineage>
        <taxon>Bacteria</taxon>
        <taxon>Bacillati</taxon>
        <taxon>Bacillota</taxon>
        <taxon>Clostridia</taxon>
        <taxon>Neomoorellales</taxon>
        <taxon>Desulfitibacteraceae</taxon>
        <taxon>Metallumcola</taxon>
    </lineage>
</organism>
<evidence type="ECO:0000256" key="1">
    <source>
        <dbReference type="ARBA" id="ARBA00023015"/>
    </source>
</evidence>
<feature type="domain" description="HTH arsR-type" evidence="4">
    <location>
        <begin position="1"/>
        <end position="90"/>
    </location>
</feature>
<dbReference type="RefSeq" id="WP_366924598.1">
    <property type="nucleotide sequence ID" value="NZ_CP121694.1"/>
</dbReference>
<evidence type="ECO:0000313" key="5">
    <source>
        <dbReference type="EMBL" id="WRO21770.1"/>
    </source>
</evidence>
<dbReference type="PRINTS" id="PR00778">
    <property type="entry name" value="HTHARSR"/>
</dbReference>
<keyword evidence="2" id="KW-0238">DNA-binding</keyword>
<dbReference type="InterPro" id="IPR036388">
    <property type="entry name" value="WH-like_DNA-bd_sf"/>
</dbReference>
<dbReference type="AlphaFoldDB" id="A0AAU0UNL2"/>
<keyword evidence="6" id="KW-1185">Reference proteome</keyword>
<dbReference type="CDD" id="cd00090">
    <property type="entry name" value="HTH_ARSR"/>
    <property type="match status" value="1"/>
</dbReference>